<dbReference type="PANTHER" id="PTHR22930:SF281">
    <property type="entry name" value="NUCLEASE"/>
    <property type="match status" value="1"/>
</dbReference>
<dbReference type="GO" id="GO:0005634">
    <property type="term" value="C:nucleus"/>
    <property type="evidence" value="ECO:0007669"/>
    <property type="project" value="UniProtKB-SubCell"/>
</dbReference>
<evidence type="ECO:0000256" key="7">
    <source>
        <dbReference type="ARBA" id="ARBA00023242"/>
    </source>
</evidence>
<keyword evidence="6" id="KW-0378">Hydrolase</keyword>
<organism evidence="9 10">
    <name type="scientific">Salvia divinorum</name>
    <name type="common">Maria pastora</name>
    <name type="synonym">Diviner's sage</name>
    <dbReference type="NCBI Taxonomy" id="28513"/>
    <lineage>
        <taxon>Eukaryota</taxon>
        <taxon>Viridiplantae</taxon>
        <taxon>Streptophyta</taxon>
        <taxon>Embryophyta</taxon>
        <taxon>Tracheophyta</taxon>
        <taxon>Spermatophyta</taxon>
        <taxon>Magnoliopsida</taxon>
        <taxon>eudicotyledons</taxon>
        <taxon>Gunneridae</taxon>
        <taxon>Pentapetalae</taxon>
        <taxon>asterids</taxon>
        <taxon>lamiids</taxon>
        <taxon>Lamiales</taxon>
        <taxon>Lamiaceae</taxon>
        <taxon>Nepetoideae</taxon>
        <taxon>Mentheae</taxon>
        <taxon>Salviinae</taxon>
        <taxon>Salvia</taxon>
        <taxon>Salvia subgen. Calosphace</taxon>
    </lineage>
</organism>
<evidence type="ECO:0000256" key="3">
    <source>
        <dbReference type="ARBA" id="ARBA00006958"/>
    </source>
</evidence>
<dbReference type="GO" id="GO:0046872">
    <property type="term" value="F:metal ion binding"/>
    <property type="evidence" value="ECO:0007669"/>
    <property type="project" value="UniProtKB-KW"/>
</dbReference>
<feature type="domain" description="DDE Tnp4" evidence="8">
    <location>
        <begin position="23"/>
        <end position="101"/>
    </location>
</feature>
<protein>
    <recommendedName>
        <fullName evidence="8">DDE Tnp4 domain-containing protein</fullName>
    </recommendedName>
</protein>
<comment type="subcellular location">
    <subcellularLocation>
        <location evidence="2">Nucleus</location>
    </subcellularLocation>
</comment>
<accession>A0ABD1HFS8</accession>
<keyword evidence="7" id="KW-0539">Nucleus</keyword>
<keyword evidence="10" id="KW-1185">Reference proteome</keyword>
<evidence type="ECO:0000313" key="9">
    <source>
        <dbReference type="EMBL" id="KAL1555122.1"/>
    </source>
</evidence>
<evidence type="ECO:0000313" key="10">
    <source>
        <dbReference type="Proteomes" id="UP001567538"/>
    </source>
</evidence>
<keyword evidence="5" id="KW-0479">Metal-binding</keyword>
<name>A0ABD1HFS8_SALDI</name>
<dbReference type="InterPro" id="IPR045249">
    <property type="entry name" value="HARBI1-like"/>
</dbReference>
<dbReference type="EMBL" id="JBEAFC010000006">
    <property type="protein sequence ID" value="KAL1555122.1"/>
    <property type="molecule type" value="Genomic_DNA"/>
</dbReference>
<evidence type="ECO:0000259" key="8">
    <source>
        <dbReference type="Pfam" id="PF13359"/>
    </source>
</evidence>
<evidence type="ECO:0000256" key="6">
    <source>
        <dbReference type="ARBA" id="ARBA00022801"/>
    </source>
</evidence>
<evidence type="ECO:0000256" key="2">
    <source>
        <dbReference type="ARBA" id="ARBA00004123"/>
    </source>
</evidence>
<dbReference type="GO" id="GO:0004518">
    <property type="term" value="F:nuclease activity"/>
    <property type="evidence" value="ECO:0007669"/>
    <property type="project" value="UniProtKB-KW"/>
</dbReference>
<proteinExistence type="inferred from homology"/>
<evidence type="ECO:0000256" key="4">
    <source>
        <dbReference type="ARBA" id="ARBA00022722"/>
    </source>
</evidence>
<comment type="caution">
    <text evidence="9">The sequence shown here is derived from an EMBL/GenBank/DDBJ whole genome shotgun (WGS) entry which is preliminary data.</text>
</comment>
<comment type="cofactor">
    <cofactor evidence="1">
        <name>a divalent metal cation</name>
        <dbReference type="ChEBI" id="CHEBI:60240"/>
    </cofactor>
</comment>
<dbReference type="Proteomes" id="UP001567538">
    <property type="component" value="Unassembled WGS sequence"/>
</dbReference>
<sequence length="101" mass="11453">MEVVQGMLRGFGWHNINVMVGNADKPRYRTRKSQIATNTLAACDQNMRFIYVLPGWEGSAGDARVLRDAVNRRHGLRVPIGNYYLCDNGYVNSEGFLTPYK</sequence>
<evidence type="ECO:0000256" key="5">
    <source>
        <dbReference type="ARBA" id="ARBA00022723"/>
    </source>
</evidence>
<reference evidence="9 10" key="1">
    <citation type="submission" date="2024-06" db="EMBL/GenBank/DDBJ databases">
        <title>A chromosome level genome sequence of Diviner's sage (Salvia divinorum).</title>
        <authorList>
            <person name="Ford S.A."/>
            <person name="Ro D.-K."/>
            <person name="Ness R.W."/>
            <person name="Phillips M.A."/>
        </authorList>
    </citation>
    <scope>NUCLEOTIDE SEQUENCE [LARGE SCALE GENOMIC DNA]</scope>
    <source>
        <strain evidence="9">SAF-2024a</strain>
        <tissue evidence="9">Leaf</tissue>
    </source>
</reference>
<comment type="similarity">
    <text evidence="3">Belongs to the HARBI1 family.</text>
</comment>
<dbReference type="InterPro" id="IPR027806">
    <property type="entry name" value="HARBI1_dom"/>
</dbReference>
<dbReference type="GO" id="GO:0016787">
    <property type="term" value="F:hydrolase activity"/>
    <property type="evidence" value="ECO:0007669"/>
    <property type="project" value="UniProtKB-KW"/>
</dbReference>
<dbReference type="AlphaFoldDB" id="A0ABD1HFS8"/>
<dbReference type="PANTHER" id="PTHR22930">
    <property type="match status" value="1"/>
</dbReference>
<dbReference type="Pfam" id="PF13359">
    <property type="entry name" value="DDE_Tnp_4"/>
    <property type="match status" value="1"/>
</dbReference>
<keyword evidence="4" id="KW-0540">Nuclease</keyword>
<evidence type="ECO:0000256" key="1">
    <source>
        <dbReference type="ARBA" id="ARBA00001968"/>
    </source>
</evidence>
<gene>
    <name evidence="9" type="ORF">AAHA92_15600</name>
</gene>